<evidence type="ECO:0000256" key="2">
    <source>
        <dbReference type="ARBA" id="ARBA00022438"/>
    </source>
</evidence>
<name>A0A5S9INP2_UABAM</name>
<evidence type="ECO:0000256" key="1">
    <source>
        <dbReference type="ARBA" id="ARBA00009528"/>
    </source>
</evidence>
<dbReference type="Pfam" id="PF00883">
    <property type="entry name" value="Peptidase_M17"/>
    <property type="match status" value="1"/>
</dbReference>
<dbReference type="KEGG" id="uam:UABAM_02250"/>
<sequence length="461" mass="51503">MEIKLKKTIEKNVVTVSLTKEEQSYLEKNNNVATLKIGIGKQKVHRRSFFLIVRKIVKYAREYNFKKIAVQLEDLNFKHLKMEPLEWLEIIAANMHMANFEFVAHRTAPKSGWNFVEQVHLISKSITKAMRDGVKKGTLAGEEVNACRVMVNTPSNFLRPESMAAQVKKKFKGTKVKVKVLEYDEILKHKMGCLLEVASGSEQHPQLMVLEYNNGGDEAPIALLGKAVTFDAGGLCLKPTPALIEMHMDMAGGAAMIHAIALAEKMKLKKNIVAVIPSVENLISMTNYRPNDIITSMSGTTVEILNTDAEGRLILADSLTYVQKFYKPRCIIDAATLTGGARIALGLRASALFTNEPKLEKLFRDMGEKTGEYVWPLPLWDEYKKELKGNYSDIANIPTTLNPRYGSPITAACFLSYFVENDCPWVHLDIAPRMTTMSDENLARGASGEPVKLLAKVLEVL</sequence>
<keyword evidence="8" id="KW-1185">Reference proteome</keyword>
<dbReference type="PRINTS" id="PR00481">
    <property type="entry name" value="LAMNOPPTDASE"/>
</dbReference>
<dbReference type="PROSITE" id="PS00631">
    <property type="entry name" value="CYTOSOL_AP"/>
    <property type="match status" value="1"/>
</dbReference>
<protein>
    <submittedName>
        <fullName evidence="7">Putative cytosol aminopeptidase</fullName>
    </submittedName>
</protein>
<dbReference type="AlphaFoldDB" id="A0A5S9INP2"/>
<dbReference type="GO" id="GO:0005737">
    <property type="term" value="C:cytoplasm"/>
    <property type="evidence" value="ECO:0007669"/>
    <property type="project" value="InterPro"/>
</dbReference>
<dbReference type="GO" id="GO:0070006">
    <property type="term" value="F:metalloaminopeptidase activity"/>
    <property type="evidence" value="ECO:0007669"/>
    <property type="project" value="InterPro"/>
</dbReference>
<evidence type="ECO:0000313" key="8">
    <source>
        <dbReference type="Proteomes" id="UP000326354"/>
    </source>
</evidence>
<dbReference type="GO" id="GO:0030145">
    <property type="term" value="F:manganese ion binding"/>
    <property type="evidence" value="ECO:0007669"/>
    <property type="project" value="InterPro"/>
</dbReference>
<keyword evidence="2 7" id="KW-0031">Aminopeptidase</keyword>
<dbReference type="PANTHER" id="PTHR11963">
    <property type="entry name" value="LEUCINE AMINOPEPTIDASE-RELATED"/>
    <property type="match status" value="1"/>
</dbReference>
<dbReference type="PANTHER" id="PTHR11963:SF23">
    <property type="entry name" value="CYTOSOL AMINOPEPTIDASE"/>
    <property type="match status" value="1"/>
</dbReference>
<keyword evidence="4" id="KW-0378">Hydrolase</keyword>
<accession>A0A5S9INP2</accession>
<gene>
    <name evidence="7" type="ORF">UABAM_02250</name>
</gene>
<feature type="domain" description="Cytosol aminopeptidase" evidence="6">
    <location>
        <begin position="306"/>
        <end position="313"/>
    </location>
</feature>
<dbReference type="CDD" id="cd00433">
    <property type="entry name" value="Peptidase_M17"/>
    <property type="match status" value="1"/>
</dbReference>
<dbReference type="InterPro" id="IPR000819">
    <property type="entry name" value="Peptidase_M17_C"/>
</dbReference>
<organism evidence="7 8">
    <name type="scientific">Uabimicrobium amorphum</name>
    <dbReference type="NCBI Taxonomy" id="2596890"/>
    <lineage>
        <taxon>Bacteria</taxon>
        <taxon>Pseudomonadati</taxon>
        <taxon>Planctomycetota</taxon>
        <taxon>Candidatus Uabimicrobiia</taxon>
        <taxon>Candidatus Uabimicrobiales</taxon>
        <taxon>Candidatus Uabimicrobiaceae</taxon>
        <taxon>Candidatus Uabimicrobium</taxon>
    </lineage>
</organism>
<keyword evidence="3" id="KW-0645">Protease</keyword>
<reference evidence="7 8" key="1">
    <citation type="submission" date="2019-08" db="EMBL/GenBank/DDBJ databases">
        <title>Complete genome sequence of Candidatus Uab amorphum.</title>
        <authorList>
            <person name="Shiratori T."/>
            <person name="Suzuki S."/>
            <person name="Kakizawa Y."/>
            <person name="Ishida K."/>
        </authorList>
    </citation>
    <scope>NUCLEOTIDE SEQUENCE [LARGE SCALE GENOMIC DNA]</scope>
    <source>
        <strain evidence="7 8">SRT547</strain>
    </source>
</reference>
<dbReference type="InterPro" id="IPR011356">
    <property type="entry name" value="Leucine_aapep/pepB"/>
</dbReference>
<evidence type="ECO:0000256" key="5">
    <source>
        <dbReference type="ARBA" id="ARBA00023211"/>
    </source>
</evidence>
<comment type="similarity">
    <text evidence="1">Belongs to the peptidase M17 family.</text>
</comment>
<dbReference type="Gene3D" id="3.40.220.10">
    <property type="entry name" value="Leucine Aminopeptidase, subunit E, domain 1"/>
    <property type="match status" value="1"/>
</dbReference>
<dbReference type="RefSeq" id="WP_151968076.1">
    <property type="nucleotide sequence ID" value="NZ_AP019860.1"/>
</dbReference>
<dbReference type="Proteomes" id="UP000326354">
    <property type="component" value="Chromosome"/>
</dbReference>
<keyword evidence="5" id="KW-0464">Manganese</keyword>
<dbReference type="Gene3D" id="3.40.630.10">
    <property type="entry name" value="Zn peptidases"/>
    <property type="match status" value="1"/>
</dbReference>
<evidence type="ECO:0000259" key="6">
    <source>
        <dbReference type="PROSITE" id="PS00631"/>
    </source>
</evidence>
<dbReference type="GO" id="GO:0006508">
    <property type="term" value="P:proteolysis"/>
    <property type="evidence" value="ECO:0007669"/>
    <property type="project" value="UniProtKB-KW"/>
</dbReference>
<dbReference type="OrthoDB" id="9809354at2"/>
<evidence type="ECO:0000256" key="3">
    <source>
        <dbReference type="ARBA" id="ARBA00022670"/>
    </source>
</evidence>
<dbReference type="SUPFAM" id="SSF53187">
    <property type="entry name" value="Zn-dependent exopeptidases"/>
    <property type="match status" value="1"/>
</dbReference>
<evidence type="ECO:0000313" key="7">
    <source>
        <dbReference type="EMBL" id="BBM83895.1"/>
    </source>
</evidence>
<dbReference type="EMBL" id="AP019860">
    <property type="protein sequence ID" value="BBM83895.1"/>
    <property type="molecule type" value="Genomic_DNA"/>
</dbReference>
<dbReference type="InterPro" id="IPR043472">
    <property type="entry name" value="Macro_dom-like"/>
</dbReference>
<proteinExistence type="inferred from homology"/>
<evidence type="ECO:0000256" key="4">
    <source>
        <dbReference type="ARBA" id="ARBA00022801"/>
    </source>
</evidence>